<dbReference type="EMBL" id="ML213532">
    <property type="protein sequence ID" value="TFK46194.1"/>
    <property type="molecule type" value="Genomic_DNA"/>
</dbReference>
<protein>
    <submittedName>
        <fullName evidence="2">Uncharacterized protein</fullName>
    </submittedName>
</protein>
<evidence type="ECO:0000313" key="2">
    <source>
        <dbReference type="EMBL" id="TFK46194.1"/>
    </source>
</evidence>
<name>A0A5C3MLM0_9AGAM</name>
<sequence length="401" mass="44714">MAAPTNGIINASKLTLRHWRDVGNSKHLVSVSVRGENRLSPYLPSTSNTVVQKRWVSGTKGLVYQDRHRLPQSNIQATTAAVLRTSTLLLRTLDKTRLDAGDFADLTGPARKNVRFPMAPEQPTLQLRYFQNNIPFPLDAQGFLYWHLDPDAPPLSGQVRFRITTSSDPATFPNGRDLQLPDGGTWNISLFNIARRSAYSGLRVYLICEKLVTAKVLYSALTISASNGKEILHPATVSIFIWKFGQTFLADLGSIHLHLWVIGSFVAERFHVQHLFSIRVRESGSNGVSKRVKHTPYTGRTLVQFERSTLPEHKGTRTVVLRIVKIIELTKSEDPDEAFGMPEPKKGDLVMMRKPGRHWTPWSVDVDRPQPGSESPGPSSRALAILFDNEAEHTGGSRGRG</sequence>
<evidence type="ECO:0000313" key="3">
    <source>
        <dbReference type="Proteomes" id="UP000305948"/>
    </source>
</evidence>
<feature type="region of interest" description="Disordered" evidence="1">
    <location>
        <begin position="360"/>
        <end position="401"/>
    </location>
</feature>
<organism evidence="2 3">
    <name type="scientific">Heliocybe sulcata</name>
    <dbReference type="NCBI Taxonomy" id="5364"/>
    <lineage>
        <taxon>Eukaryota</taxon>
        <taxon>Fungi</taxon>
        <taxon>Dikarya</taxon>
        <taxon>Basidiomycota</taxon>
        <taxon>Agaricomycotina</taxon>
        <taxon>Agaricomycetes</taxon>
        <taxon>Gloeophyllales</taxon>
        <taxon>Gloeophyllaceae</taxon>
        <taxon>Heliocybe</taxon>
    </lineage>
</organism>
<proteinExistence type="predicted"/>
<dbReference type="OrthoDB" id="2750929at2759"/>
<keyword evidence="3" id="KW-1185">Reference proteome</keyword>
<dbReference type="Proteomes" id="UP000305948">
    <property type="component" value="Unassembled WGS sequence"/>
</dbReference>
<gene>
    <name evidence="2" type="ORF">OE88DRAFT_1668055</name>
</gene>
<reference evidence="2 3" key="1">
    <citation type="journal article" date="2019" name="Nat. Ecol. Evol.">
        <title>Megaphylogeny resolves global patterns of mushroom evolution.</title>
        <authorList>
            <person name="Varga T."/>
            <person name="Krizsan K."/>
            <person name="Foldi C."/>
            <person name="Dima B."/>
            <person name="Sanchez-Garcia M."/>
            <person name="Sanchez-Ramirez S."/>
            <person name="Szollosi G.J."/>
            <person name="Szarkandi J.G."/>
            <person name="Papp V."/>
            <person name="Albert L."/>
            <person name="Andreopoulos W."/>
            <person name="Angelini C."/>
            <person name="Antonin V."/>
            <person name="Barry K.W."/>
            <person name="Bougher N.L."/>
            <person name="Buchanan P."/>
            <person name="Buyck B."/>
            <person name="Bense V."/>
            <person name="Catcheside P."/>
            <person name="Chovatia M."/>
            <person name="Cooper J."/>
            <person name="Damon W."/>
            <person name="Desjardin D."/>
            <person name="Finy P."/>
            <person name="Geml J."/>
            <person name="Haridas S."/>
            <person name="Hughes K."/>
            <person name="Justo A."/>
            <person name="Karasinski D."/>
            <person name="Kautmanova I."/>
            <person name="Kiss B."/>
            <person name="Kocsube S."/>
            <person name="Kotiranta H."/>
            <person name="LaButti K.M."/>
            <person name="Lechner B.E."/>
            <person name="Liimatainen K."/>
            <person name="Lipzen A."/>
            <person name="Lukacs Z."/>
            <person name="Mihaltcheva S."/>
            <person name="Morgado L.N."/>
            <person name="Niskanen T."/>
            <person name="Noordeloos M.E."/>
            <person name="Ohm R.A."/>
            <person name="Ortiz-Santana B."/>
            <person name="Ovrebo C."/>
            <person name="Racz N."/>
            <person name="Riley R."/>
            <person name="Savchenko A."/>
            <person name="Shiryaev A."/>
            <person name="Soop K."/>
            <person name="Spirin V."/>
            <person name="Szebenyi C."/>
            <person name="Tomsovsky M."/>
            <person name="Tulloss R.E."/>
            <person name="Uehling J."/>
            <person name="Grigoriev I.V."/>
            <person name="Vagvolgyi C."/>
            <person name="Papp T."/>
            <person name="Martin F.M."/>
            <person name="Miettinen O."/>
            <person name="Hibbett D.S."/>
            <person name="Nagy L.G."/>
        </authorList>
    </citation>
    <scope>NUCLEOTIDE SEQUENCE [LARGE SCALE GENOMIC DNA]</scope>
    <source>
        <strain evidence="2 3">OMC1185</strain>
    </source>
</reference>
<dbReference type="AlphaFoldDB" id="A0A5C3MLM0"/>
<feature type="compositionally biased region" description="Low complexity" evidence="1">
    <location>
        <begin position="369"/>
        <end position="380"/>
    </location>
</feature>
<evidence type="ECO:0000256" key="1">
    <source>
        <dbReference type="SAM" id="MobiDB-lite"/>
    </source>
</evidence>
<accession>A0A5C3MLM0</accession>